<feature type="domain" description="N-acetyltransferase" evidence="3">
    <location>
        <begin position="3"/>
        <end position="156"/>
    </location>
</feature>
<dbReference type="Gene3D" id="3.40.630.30">
    <property type="match status" value="1"/>
</dbReference>
<sequence>MSASIRPATIEDAEIIGAIEAEADALLIAGLGASDWPRAEDGLARLSEPGFVLLLEDDTADPSPVGFVHVLDADGHAHLEQLSVVPSAGRQGYGRQLVTAALDEARERGYSRVTLRTYAEIPWNAPFYASCGFLESIPETPFQRGLVETEASLGLDHYGRRVQMTALL</sequence>
<dbReference type="Pfam" id="PF00583">
    <property type="entry name" value="Acetyltransf_1"/>
    <property type="match status" value="1"/>
</dbReference>
<gene>
    <name evidence="4" type="ORF">SAMN04489807_1587</name>
</gene>
<dbReference type="Proteomes" id="UP000183750">
    <property type="component" value="Unassembled WGS sequence"/>
</dbReference>
<dbReference type="InterPro" id="IPR000182">
    <property type="entry name" value="GNAT_dom"/>
</dbReference>
<keyword evidence="1" id="KW-0808">Transferase</keyword>
<keyword evidence="4" id="KW-0689">Ribosomal protein</keyword>
<dbReference type="InterPro" id="IPR016181">
    <property type="entry name" value="Acyl_CoA_acyltransferase"/>
</dbReference>
<dbReference type="PROSITE" id="PS51186">
    <property type="entry name" value="GNAT"/>
    <property type="match status" value="1"/>
</dbReference>
<evidence type="ECO:0000313" key="4">
    <source>
        <dbReference type="EMBL" id="SEB63263.1"/>
    </source>
</evidence>
<dbReference type="CDD" id="cd04301">
    <property type="entry name" value="NAT_SF"/>
    <property type="match status" value="1"/>
</dbReference>
<evidence type="ECO:0000256" key="2">
    <source>
        <dbReference type="ARBA" id="ARBA00023315"/>
    </source>
</evidence>
<evidence type="ECO:0000256" key="1">
    <source>
        <dbReference type="ARBA" id="ARBA00022679"/>
    </source>
</evidence>
<dbReference type="EMBL" id="FNSQ01000005">
    <property type="protein sequence ID" value="SEB63263.1"/>
    <property type="molecule type" value="Genomic_DNA"/>
</dbReference>
<name>A0A1H4KXX3_9MICO</name>
<keyword evidence="5" id="KW-1185">Reference proteome</keyword>
<dbReference type="GO" id="GO:0016747">
    <property type="term" value="F:acyltransferase activity, transferring groups other than amino-acyl groups"/>
    <property type="evidence" value="ECO:0007669"/>
    <property type="project" value="InterPro"/>
</dbReference>
<dbReference type="RefSeq" id="WP_060926490.1">
    <property type="nucleotide sequence ID" value="NZ_FNSQ01000005.1"/>
</dbReference>
<dbReference type="GO" id="GO:0005840">
    <property type="term" value="C:ribosome"/>
    <property type="evidence" value="ECO:0007669"/>
    <property type="project" value="UniProtKB-KW"/>
</dbReference>
<dbReference type="InterPro" id="IPR050832">
    <property type="entry name" value="Bact_Acetyltransf"/>
</dbReference>
<dbReference type="SUPFAM" id="SSF55729">
    <property type="entry name" value="Acyl-CoA N-acyltransferases (Nat)"/>
    <property type="match status" value="1"/>
</dbReference>
<evidence type="ECO:0000259" key="3">
    <source>
        <dbReference type="PROSITE" id="PS51186"/>
    </source>
</evidence>
<evidence type="ECO:0000313" key="5">
    <source>
        <dbReference type="Proteomes" id="UP000183750"/>
    </source>
</evidence>
<organism evidence="4 5">
    <name type="scientific">Microbacterium hydrocarbonoxydans</name>
    <dbReference type="NCBI Taxonomy" id="273678"/>
    <lineage>
        <taxon>Bacteria</taxon>
        <taxon>Bacillati</taxon>
        <taxon>Actinomycetota</taxon>
        <taxon>Actinomycetes</taxon>
        <taxon>Micrococcales</taxon>
        <taxon>Microbacteriaceae</taxon>
        <taxon>Microbacterium</taxon>
    </lineage>
</organism>
<dbReference type="PANTHER" id="PTHR43877">
    <property type="entry name" value="AMINOALKYLPHOSPHONATE N-ACETYLTRANSFERASE-RELATED-RELATED"/>
    <property type="match status" value="1"/>
</dbReference>
<reference evidence="5" key="1">
    <citation type="submission" date="2016-10" db="EMBL/GenBank/DDBJ databases">
        <authorList>
            <person name="Varghese N."/>
            <person name="Submissions S."/>
        </authorList>
    </citation>
    <scope>NUCLEOTIDE SEQUENCE [LARGE SCALE GENOMIC DNA]</scope>
    <source>
        <strain evidence="5">DSM 16089</strain>
    </source>
</reference>
<dbReference type="AlphaFoldDB" id="A0A1H4KXX3"/>
<accession>A0A1H4KXX3</accession>
<protein>
    <submittedName>
        <fullName evidence="4">Ribosomal protein S18 acetylase RimI</fullName>
    </submittedName>
</protein>
<proteinExistence type="predicted"/>
<keyword evidence="2" id="KW-0012">Acyltransferase</keyword>
<dbReference type="OrthoDB" id="572496at2"/>
<keyword evidence="4" id="KW-0687">Ribonucleoprotein</keyword>